<protein>
    <recommendedName>
        <fullName evidence="1">Metallo-beta-lactamase domain-containing protein</fullName>
    </recommendedName>
</protein>
<dbReference type="InterPro" id="IPR036866">
    <property type="entry name" value="RibonucZ/Hydroxyglut_hydro"/>
</dbReference>
<dbReference type="InterPro" id="IPR050114">
    <property type="entry name" value="UPF0173_UPF0282_UlaG_hydrolase"/>
</dbReference>
<feature type="domain" description="Metallo-beta-lactamase" evidence="1">
    <location>
        <begin position="9"/>
        <end position="167"/>
    </location>
</feature>
<dbReference type="PANTHER" id="PTHR43546">
    <property type="entry name" value="UPF0173 METAL-DEPENDENT HYDROLASE MJ1163-RELATED"/>
    <property type="match status" value="1"/>
</dbReference>
<organism evidence="2">
    <name type="scientific">marine metagenome</name>
    <dbReference type="NCBI Taxonomy" id="408172"/>
    <lineage>
        <taxon>unclassified sequences</taxon>
        <taxon>metagenomes</taxon>
        <taxon>ecological metagenomes</taxon>
    </lineage>
</organism>
<proteinExistence type="predicted"/>
<dbReference type="SUPFAM" id="SSF56281">
    <property type="entry name" value="Metallo-hydrolase/oxidoreductase"/>
    <property type="match status" value="1"/>
</dbReference>
<dbReference type="PANTHER" id="PTHR43546:SF3">
    <property type="entry name" value="UPF0173 METAL-DEPENDENT HYDROLASE MJ1163"/>
    <property type="match status" value="1"/>
</dbReference>
<dbReference type="SMART" id="SM00849">
    <property type="entry name" value="Lactamase_B"/>
    <property type="match status" value="1"/>
</dbReference>
<accession>A0A381PR88</accession>
<dbReference type="EMBL" id="UINC01001039">
    <property type="protein sequence ID" value="SUZ68539.1"/>
    <property type="molecule type" value="Genomic_DNA"/>
</dbReference>
<evidence type="ECO:0000313" key="2">
    <source>
        <dbReference type="EMBL" id="SUZ68539.1"/>
    </source>
</evidence>
<dbReference type="InterPro" id="IPR001279">
    <property type="entry name" value="Metallo-B-lactamas"/>
</dbReference>
<name>A0A381PR88_9ZZZZ</name>
<evidence type="ECO:0000259" key="1">
    <source>
        <dbReference type="SMART" id="SM00849"/>
    </source>
</evidence>
<dbReference type="Gene3D" id="3.60.15.10">
    <property type="entry name" value="Ribonuclease Z/Hydroxyacylglutathione hydrolase-like"/>
    <property type="match status" value="1"/>
</dbReference>
<gene>
    <name evidence="2" type="ORF">METZ01_LOCUS21393</name>
</gene>
<sequence length="298" mass="32667">MTARLDWYGCATFSLRTAGLTIFLDAYIDRPDGAEGTGLTASDITEADWILIGHSHFDHLWGAERILANTNATLIGSYESVRVMERQGVPLERMICVAGGEKIDLSPEVAVSVYPSQHSCVWSHAEMQEPDVVCLGDLDVRWHEQQDRFVDLMNYLTKETSDATQAHIVDSQPGHSERGDGGALIYLLETPSGSVLFQDTSGHWEGVMETIQPDVAILAAAGRGNIDGEPIQGSLAQFVARQVELLKPKTVVFGHHDNWMPGFSIPVNTEPIVREISQVDPTVEVLEPGYLAGTEILQ</sequence>
<dbReference type="AlphaFoldDB" id="A0A381PR88"/>
<reference evidence="2" key="1">
    <citation type="submission" date="2018-05" db="EMBL/GenBank/DDBJ databases">
        <authorList>
            <person name="Lanie J.A."/>
            <person name="Ng W.-L."/>
            <person name="Kazmierczak K.M."/>
            <person name="Andrzejewski T.M."/>
            <person name="Davidsen T.M."/>
            <person name="Wayne K.J."/>
            <person name="Tettelin H."/>
            <person name="Glass J.I."/>
            <person name="Rusch D."/>
            <person name="Podicherti R."/>
            <person name="Tsui H.-C.T."/>
            <person name="Winkler M.E."/>
        </authorList>
    </citation>
    <scope>NUCLEOTIDE SEQUENCE</scope>
</reference>